<accession>A0A4U1CF61</accession>
<dbReference type="Proteomes" id="UP000307244">
    <property type="component" value="Unassembled WGS sequence"/>
</dbReference>
<dbReference type="OrthoDB" id="769587at2"/>
<gene>
    <name evidence="1" type="ORF">FA047_16625</name>
</gene>
<evidence type="ECO:0000313" key="1">
    <source>
        <dbReference type="EMBL" id="TKC04223.1"/>
    </source>
</evidence>
<protein>
    <submittedName>
        <fullName evidence="1">Crp/Fnr family transcriptional regulator</fullName>
    </submittedName>
</protein>
<dbReference type="SUPFAM" id="SSF51206">
    <property type="entry name" value="cAMP-binding domain-like"/>
    <property type="match status" value="1"/>
</dbReference>
<name>A0A4U1CF61_9SPHI</name>
<sequence>MREHKEIIRKLFKILCSYKEQPLELEARLNEVMTGKFYPVREPLYEKDDTVTDALFVAVGYVVLYGFDALGDRQVLNIYVQDTIVAGKSFTEQKPSKFELVALAGAYVMKIGADHMTEVYADFSDAEELARLIMADMAEKDLDRLHLLKRDAETVVLDFYTRFPEFFMDNLMTDADIASYLLISESTLRNTRAKLIKEDKL</sequence>
<dbReference type="InterPro" id="IPR018490">
    <property type="entry name" value="cNMP-bd_dom_sf"/>
</dbReference>
<dbReference type="InterPro" id="IPR014710">
    <property type="entry name" value="RmlC-like_jellyroll"/>
</dbReference>
<keyword evidence="2" id="KW-1185">Reference proteome</keyword>
<reference evidence="1 2" key="1">
    <citation type="submission" date="2019-04" db="EMBL/GenBank/DDBJ databases">
        <title>Pedobacter sp. RP-3-15 sp. nov., isolated from Arctic soil.</title>
        <authorList>
            <person name="Dahal R.H."/>
            <person name="Kim D.-U."/>
        </authorList>
    </citation>
    <scope>NUCLEOTIDE SEQUENCE [LARGE SCALE GENOMIC DNA]</scope>
    <source>
        <strain evidence="1 2">RP-3-15</strain>
    </source>
</reference>
<dbReference type="EMBL" id="SWBQ01000005">
    <property type="protein sequence ID" value="TKC04223.1"/>
    <property type="molecule type" value="Genomic_DNA"/>
</dbReference>
<dbReference type="Gene3D" id="2.60.120.10">
    <property type="entry name" value="Jelly Rolls"/>
    <property type="match status" value="1"/>
</dbReference>
<dbReference type="RefSeq" id="WP_136837216.1">
    <property type="nucleotide sequence ID" value="NZ_SWBQ01000005.1"/>
</dbReference>
<evidence type="ECO:0000313" key="2">
    <source>
        <dbReference type="Proteomes" id="UP000307244"/>
    </source>
</evidence>
<comment type="caution">
    <text evidence="1">The sequence shown here is derived from an EMBL/GenBank/DDBJ whole genome shotgun (WGS) entry which is preliminary data.</text>
</comment>
<organism evidence="1 2">
    <name type="scientific">Pedobacter frigoris</name>
    <dbReference type="NCBI Taxonomy" id="2571272"/>
    <lineage>
        <taxon>Bacteria</taxon>
        <taxon>Pseudomonadati</taxon>
        <taxon>Bacteroidota</taxon>
        <taxon>Sphingobacteriia</taxon>
        <taxon>Sphingobacteriales</taxon>
        <taxon>Sphingobacteriaceae</taxon>
        <taxon>Pedobacter</taxon>
    </lineage>
</organism>
<proteinExistence type="predicted"/>
<dbReference type="AlphaFoldDB" id="A0A4U1CF61"/>